<dbReference type="AlphaFoldDB" id="A0AAD1YS07"/>
<dbReference type="InterPro" id="IPR006408">
    <property type="entry name" value="P-type_ATPase_IIB"/>
</dbReference>
<dbReference type="Gene3D" id="3.40.1110.10">
    <property type="entry name" value="Calcium-transporting ATPase, cytoplasmic domain N"/>
    <property type="match status" value="1"/>
</dbReference>
<accession>A0AAD1YS07</accession>
<proteinExistence type="inferred from homology"/>
<dbReference type="InterPro" id="IPR008250">
    <property type="entry name" value="ATPase_P-typ_transduc_dom_A_sf"/>
</dbReference>
<dbReference type="NCBIfam" id="TIGR01494">
    <property type="entry name" value="ATPase_P-type"/>
    <property type="match status" value="3"/>
</dbReference>
<keyword evidence="3 16" id="KW-0813">Transport</keyword>
<feature type="transmembrane region" description="Helical" evidence="16">
    <location>
        <begin position="237"/>
        <end position="256"/>
    </location>
</feature>
<feature type="domain" description="Cation-transporting P-type ATPase N-terminal" evidence="18">
    <location>
        <begin position="152"/>
        <end position="225"/>
    </location>
</feature>
<keyword evidence="7 16" id="KW-0106">Calcium</keyword>
<dbReference type="InterPro" id="IPR059000">
    <property type="entry name" value="ATPase_P-type_domA"/>
</dbReference>
<evidence type="ECO:0000256" key="2">
    <source>
        <dbReference type="ARBA" id="ARBA00006124"/>
    </source>
</evidence>
<evidence type="ECO:0000256" key="15">
    <source>
        <dbReference type="ARBA" id="ARBA00048694"/>
    </source>
</evidence>
<evidence type="ECO:0000256" key="4">
    <source>
        <dbReference type="ARBA" id="ARBA00022568"/>
    </source>
</evidence>
<evidence type="ECO:0000256" key="10">
    <source>
        <dbReference type="ARBA" id="ARBA00022860"/>
    </source>
</evidence>
<feature type="transmembrane region" description="Helical" evidence="16">
    <location>
        <begin position="204"/>
        <end position="225"/>
    </location>
</feature>
<dbReference type="InterPro" id="IPR024750">
    <property type="entry name" value="Ca_ATPase_N_dom"/>
</dbReference>
<comment type="catalytic activity">
    <reaction evidence="15 16">
        <text>Ca(2+)(in) + ATP + H2O = Ca(2+)(out) + ADP + phosphate + H(+)</text>
        <dbReference type="Rhea" id="RHEA:18105"/>
        <dbReference type="ChEBI" id="CHEBI:15377"/>
        <dbReference type="ChEBI" id="CHEBI:15378"/>
        <dbReference type="ChEBI" id="CHEBI:29108"/>
        <dbReference type="ChEBI" id="CHEBI:30616"/>
        <dbReference type="ChEBI" id="CHEBI:43474"/>
        <dbReference type="ChEBI" id="CHEBI:456216"/>
        <dbReference type="EC" id="7.2.2.10"/>
    </reaction>
</comment>
<keyword evidence="5 16" id="KW-0812">Transmembrane</keyword>
<dbReference type="Gene3D" id="1.20.5.170">
    <property type="match status" value="1"/>
</dbReference>
<evidence type="ECO:0000256" key="6">
    <source>
        <dbReference type="ARBA" id="ARBA00022741"/>
    </source>
</evidence>
<feature type="region of interest" description="Disordered" evidence="17">
    <location>
        <begin position="1"/>
        <end position="26"/>
    </location>
</feature>
<dbReference type="InterPro" id="IPR044492">
    <property type="entry name" value="P_typ_ATPase_HD_dom"/>
</dbReference>
<dbReference type="SUPFAM" id="SSF81653">
    <property type="entry name" value="Calcium ATPase, transduction domain A"/>
    <property type="match status" value="1"/>
</dbReference>
<keyword evidence="8 16" id="KW-0067">ATP-binding</keyword>
<evidence type="ECO:0000256" key="14">
    <source>
        <dbReference type="ARBA" id="ARBA00023136"/>
    </source>
</evidence>
<dbReference type="Gene3D" id="2.70.150.10">
    <property type="entry name" value="Calcium-transporting ATPase, cytoplasmic transduction domain A"/>
    <property type="match status" value="1"/>
</dbReference>
<dbReference type="FunFam" id="3.40.1110.10:FF:000013">
    <property type="entry name" value="Calcium-transporting ATPase"/>
    <property type="match status" value="1"/>
</dbReference>
<dbReference type="SUPFAM" id="SSF81660">
    <property type="entry name" value="Metal cation-transporting ATPase, ATP-binding domain N"/>
    <property type="match status" value="1"/>
</dbReference>
<comment type="caution">
    <text evidence="16">Lacks conserved residue(s) required for the propagation of feature annotation.</text>
</comment>
<dbReference type="InterPro" id="IPR004014">
    <property type="entry name" value="ATPase_P-typ_cation-transptr_N"/>
</dbReference>
<dbReference type="SMART" id="SM00831">
    <property type="entry name" value="Cation_ATPase_N"/>
    <property type="match status" value="1"/>
</dbReference>
<evidence type="ECO:0000256" key="5">
    <source>
        <dbReference type="ARBA" id="ARBA00022692"/>
    </source>
</evidence>
<dbReference type="InterPro" id="IPR018303">
    <property type="entry name" value="ATPase_P-typ_P_site"/>
</dbReference>
<dbReference type="InterPro" id="IPR023214">
    <property type="entry name" value="HAD_sf"/>
</dbReference>
<dbReference type="Gene3D" id="3.40.50.1000">
    <property type="entry name" value="HAD superfamily/HAD-like"/>
    <property type="match status" value="1"/>
</dbReference>
<reference evidence="19" key="1">
    <citation type="submission" date="2023-05" db="EMBL/GenBank/DDBJ databases">
        <authorList>
            <person name="Huff M."/>
        </authorList>
    </citation>
    <scope>NUCLEOTIDE SEQUENCE</scope>
</reference>
<keyword evidence="9" id="KW-0460">Magnesium</keyword>
<dbReference type="Pfam" id="PF12515">
    <property type="entry name" value="CaATP_NAI"/>
    <property type="match status" value="1"/>
</dbReference>
<evidence type="ECO:0000256" key="16">
    <source>
        <dbReference type="RuleBase" id="RU361146"/>
    </source>
</evidence>
<dbReference type="GO" id="GO:0005516">
    <property type="term" value="F:calmodulin binding"/>
    <property type="evidence" value="ECO:0007669"/>
    <property type="project" value="UniProtKB-KW"/>
</dbReference>
<dbReference type="InterPro" id="IPR036412">
    <property type="entry name" value="HAD-like_sf"/>
</dbReference>
<dbReference type="SFLD" id="SFLDF00027">
    <property type="entry name" value="p-type_atpase"/>
    <property type="match status" value="1"/>
</dbReference>
<dbReference type="FunFam" id="3.40.50.1000:FF:000011">
    <property type="entry name" value="Calcium-transporting ATPase"/>
    <property type="match status" value="1"/>
</dbReference>
<protein>
    <recommendedName>
        <fullName evidence="16">Calcium-transporting ATPase</fullName>
        <ecNumber evidence="16">7.2.2.10</ecNumber>
    </recommendedName>
</protein>
<dbReference type="InterPro" id="IPR023299">
    <property type="entry name" value="ATPase_P-typ_cyto_dom_N"/>
</dbReference>
<dbReference type="GO" id="GO:0016887">
    <property type="term" value="F:ATP hydrolysis activity"/>
    <property type="evidence" value="ECO:0007669"/>
    <property type="project" value="InterPro"/>
</dbReference>
<dbReference type="GO" id="GO:0005524">
    <property type="term" value="F:ATP binding"/>
    <property type="evidence" value="ECO:0007669"/>
    <property type="project" value="UniProtKB-KW"/>
</dbReference>
<dbReference type="PRINTS" id="PR00119">
    <property type="entry name" value="CATATPASE"/>
</dbReference>
<dbReference type="SFLD" id="SFLDS00003">
    <property type="entry name" value="Haloacid_Dehalogenase"/>
    <property type="match status" value="1"/>
</dbReference>
<keyword evidence="10" id="KW-0112">Calmodulin-binding</keyword>
<evidence type="ECO:0000256" key="8">
    <source>
        <dbReference type="ARBA" id="ARBA00022840"/>
    </source>
</evidence>
<evidence type="ECO:0000256" key="7">
    <source>
        <dbReference type="ARBA" id="ARBA00022837"/>
    </source>
</evidence>
<evidence type="ECO:0000256" key="12">
    <source>
        <dbReference type="ARBA" id="ARBA00022989"/>
    </source>
</evidence>
<dbReference type="PANTHER" id="PTHR24093:SF520">
    <property type="entry name" value="CALCIUM-TRANSPORTING ATPASE 9, PLASMA MEMBRANE-TYPE"/>
    <property type="match status" value="1"/>
</dbReference>
<evidence type="ECO:0000256" key="13">
    <source>
        <dbReference type="ARBA" id="ARBA00023065"/>
    </source>
</evidence>
<evidence type="ECO:0000259" key="18">
    <source>
        <dbReference type="SMART" id="SM00831"/>
    </source>
</evidence>
<feature type="transmembrane region" description="Helical" evidence="16">
    <location>
        <begin position="387"/>
        <end position="411"/>
    </location>
</feature>
<dbReference type="NCBIfam" id="TIGR01517">
    <property type="entry name" value="ATPase-IIB_Ca"/>
    <property type="match status" value="1"/>
</dbReference>
<keyword evidence="6 16" id="KW-0547">Nucleotide-binding</keyword>
<evidence type="ECO:0000256" key="11">
    <source>
        <dbReference type="ARBA" id="ARBA00022967"/>
    </source>
</evidence>
<keyword evidence="13 16" id="KW-0406">Ion transport</keyword>
<dbReference type="Pfam" id="PF00690">
    <property type="entry name" value="Cation_ATPase_N"/>
    <property type="match status" value="1"/>
</dbReference>
<comment type="function">
    <text evidence="16">Catalyzes the hydrolysis of ATP coupled with the transport of calcium.</text>
</comment>
<dbReference type="InterPro" id="IPR001757">
    <property type="entry name" value="P_typ_ATPase"/>
</dbReference>
<dbReference type="FunFam" id="1.20.5.170:FF:000029">
    <property type="entry name" value="Calcium-transporting ATPase"/>
    <property type="match status" value="1"/>
</dbReference>
<dbReference type="PANTHER" id="PTHR24093">
    <property type="entry name" value="CATION TRANSPORTING ATPASE"/>
    <property type="match status" value="1"/>
</dbReference>
<dbReference type="Pfam" id="PF13246">
    <property type="entry name" value="Cation_ATPase"/>
    <property type="match status" value="1"/>
</dbReference>
<comment type="subcellular location">
    <subcellularLocation>
        <location evidence="1 16">Membrane</location>
        <topology evidence="1 16">Multi-pass membrane protein</topology>
    </subcellularLocation>
</comment>
<dbReference type="FunFam" id="1.20.1110.10:FF:000097">
    <property type="entry name" value="Calcium-transporting ATPase 9 plasma membrane-type"/>
    <property type="match status" value="1"/>
</dbReference>
<dbReference type="InterPro" id="IPR023298">
    <property type="entry name" value="ATPase_P-typ_TM_dom_sf"/>
</dbReference>
<name>A0AAD1YS07_9LAMI</name>
<keyword evidence="4 16" id="KW-0109">Calcium transport</keyword>
<feature type="compositionally biased region" description="Polar residues" evidence="17">
    <location>
        <begin position="1"/>
        <end position="11"/>
    </location>
</feature>
<keyword evidence="14 16" id="KW-0472">Membrane</keyword>
<dbReference type="PROSITE" id="PS00154">
    <property type="entry name" value="ATPASE_E1_E2"/>
    <property type="match status" value="1"/>
</dbReference>
<sequence length="868" mass="93391">MTTGNDSQTPPTAAEPQLHPEASVIDVDAASSSAKGWAADEEFSDPFDIGNTKNASHESLKRWREAALVLNASRRFRYTLDLKKEDEKEQRRSMIRAHAQVIRAALLFKLAGQRAIVLGTAVTPPTPNGDYGIGLEELASMSRDHNISALQQYGGVKGLSKILKTNTETGIVGDDELSQRRKAFGSNTYPTKKGRSFLRFLWEAWQDLTLIILIIAAAASLALGIKTEGLDDGWYDGGSITFAVLLVIFVTATSDYKQSLQFQNLNEEKRNVQVEVIRGGRRDKISIYNIVVGDVIPLKIGDQVPADGILINGHSLAIDESSMTGESKIVHKDQKSPFLMSGCKVADGAGTMLVTGVGINTEWGLLMASISEDTGEETPLQVRLNGVATFIGIVGLTVALSVLIVLLTRFFTGNSENADGSVQFVRGKTSIGQTVDGAIKIITAAVTIVVVAVPEGLPLAVTLTLAYSMKKMMADKALVRRLSACETMGSATTICSDKTGTLTMNQMTVVEAYVGRKQIDPPQDGSQLNAAVSSLLDEGIAQNTAGSVFPSKDGAGIDISGSPTEKAILHWGVKLGMKFDAVRSESIILHVSPFNSTKKRAGVALRGRTDSQVHLHWKGAAEVILASCSQYMDAKGSLQSIDEDNKVFFKDAIETMAAKSLRCVAIAYRTCETDKVPTGEEQLEQWTLPEDDLVLLAIVGIKDPCRPGVKDAVKLCTDAGVKVRMVTGDNLQTAKAIAMECGILSSDADNVEHSIIEGKTFRELSDKEREQVAKKISVMGRSSPSDKLLLVQTLRKLGEVVAVTGDGTNDAPALHEADIGLAMGIQGTEVAKESSDIIILDDNFSSVVKVVRWGRSGINYEIFLRFAN</sequence>
<organism evidence="19 20">
    <name type="scientific">Fraxinus pennsylvanica</name>
    <dbReference type="NCBI Taxonomy" id="56036"/>
    <lineage>
        <taxon>Eukaryota</taxon>
        <taxon>Viridiplantae</taxon>
        <taxon>Streptophyta</taxon>
        <taxon>Embryophyta</taxon>
        <taxon>Tracheophyta</taxon>
        <taxon>Spermatophyta</taxon>
        <taxon>Magnoliopsida</taxon>
        <taxon>eudicotyledons</taxon>
        <taxon>Gunneridae</taxon>
        <taxon>Pentapetalae</taxon>
        <taxon>asterids</taxon>
        <taxon>lamiids</taxon>
        <taxon>Lamiales</taxon>
        <taxon>Oleaceae</taxon>
        <taxon>Oleeae</taxon>
        <taxon>Fraxinus</taxon>
    </lineage>
</organism>
<dbReference type="GO" id="GO:0005388">
    <property type="term" value="F:P-type calcium transporter activity"/>
    <property type="evidence" value="ECO:0007669"/>
    <property type="project" value="UniProtKB-EC"/>
</dbReference>
<comment type="similarity">
    <text evidence="2 16">Belongs to the cation transport ATPase (P-type) (TC 3.A.3) family. Type IIB subfamily.</text>
</comment>
<dbReference type="SFLD" id="SFLDG00002">
    <property type="entry name" value="C1.7:_P-type_atpase_like"/>
    <property type="match status" value="1"/>
</dbReference>
<evidence type="ECO:0000256" key="17">
    <source>
        <dbReference type="SAM" id="MobiDB-lite"/>
    </source>
</evidence>
<dbReference type="FunFam" id="1.20.1110.10:FF:000036">
    <property type="entry name" value="Calcium-transporting ATPase"/>
    <property type="match status" value="1"/>
</dbReference>
<evidence type="ECO:0000256" key="1">
    <source>
        <dbReference type="ARBA" id="ARBA00004141"/>
    </source>
</evidence>
<evidence type="ECO:0000256" key="3">
    <source>
        <dbReference type="ARBA" id="ARBA00022448"/>
    </source>
</evidence>
<dbReference type="SUPFAM" id="SSF56784">
    <property type="entry name" value="HAD-like"/>
    <property type="match status" value="1"/>
</dbReference>
<dbReference type="SUPFAM" id="SSF81665">
    <property type="entry name" value="Calcium ATPase, transmembrane domain M"/>
    <property type="match status" value="1"/>
</dbReference>
<evidence type="ECO:0000256" key="9">
    <source>
        <dbReference type="ARBA" id="ARBA00022842"/>
    </source>
</evidence>
<keyword evidence="12 16" id="KW-1133">Transmembrane helix</keyword>
<keyword evidence="20" id="KW-1185">Reference proteome</keyword>
<dbReference type="EC" id="7.2.2.10" evidence="16"/>
<dbReference type="EMBL" id="OU503036">
    <property type="protein sequence ID" value="CAI9753817.1"/>
    <property type="molecule type" value="Genomic_DNA"/>
</dbReference>
<feature type="transmembrane region" description="Helical" evidence="16">
    <location>
        <begin position="441"/>
        <end position="467"/>
    </location>
</feature>
<evidence type="ECO:0000313" key="20">
    <source>
        <dbReference type="Proteomes" id="UP000834106"/>
    </source>
</evidence>
<evidence type="ECO:0000313" key="19">
    <source>
        <dbReference type="EMBL" id="CAI9753817.1"/>
    </source>
</evidence>
<dbReference type="Proteomes" id="UP000834106">
    <property type="component" value="Chromosome 1"/>
</dbReference>
<keyword evidence="11" id="KW-1278">Translocase</keyword>
<dbReference type="Gene3D" id="1.20.1110.10">
    <property type="entry name" value="Calcium-transporting ATPase, transmembrane domain"/>
    <property type="match status" value="1"/>
</dbReference>
<gene>
    <name evidence="19" type="ORF">FPE_LOCUS1248</name>
</gene>
<dbReference type="Pfam" id="PF00122">
    <property type="entry name" value="E1-E2_ATPase"/>
    <property type="match status" value="1"/>
</dbReference>
<dbReference type="GO" id="GO:0005886">
    <property type="term" value="C:plasma membrane"/>
    <property type="evidence" value="ECO:0007669"/>
    <property type="project" value="TreeGrafter"/>
</dbReference>
<dbReference type="FunFam" id="2.70.150.10:FF:000006">
    <property type="entry name" value="Calcium-transporting ATPase"/>
    <property type="match status" value="1"/>
</dbReference>